<dbReference type="AlphaFoldDB" id="A0A916X1Q8"/>
<feature type="region of interest" description="Disordered" evidence="4">
    <location>
        <begin position="315"/>
        <end position="334"/>
    </location>
</feature>
<keyword evidence="2 3" id="KW-0326">Glycosidase</keyword>
<sequence>MVYRYFMMLLHIGLMTMPAAAAMTYHQCLRGANVAGGEFGEKHLPGVYGRSHKFPSGATFAALAERNINVVRLPFRWERVQQDLFGPLDETEFGHLDEAVRQATSHGLTVILDPHNYGGYHDGKIGTPAVPIEALADLWRRLAPRYADREDVIFLLNNEPEGLTAATWLAAANAAIAAIRETGANNLIMVPGTIWTGASHWFASQEGGSNAQVMTGVADPLGYFVFDFHQYLDRNFSGKDTTCPRTDDAIAALDKVTGWLVDHGFQGFLGEFGGSDSPDCLEGLKQVTAYVDGRGDAWIGWAAWAAGEWWTGYPLSIQPQDPDGPEGPRGLEDTPQMRALLPSFRANSGLACAVQ</sequence>
<evidence type="ECO:0000256" key="1">
    <source>
        <dbReference type="ARBA" id="ARBA00022801"/>
    </source>
</evidence>
<evidence type="ECO:0000256" key="5">
    <source>
        <dbReference type="SAM" id="SignalP"/>
    </source>
</evidence>
<evidence type="ECO:0000256" key="4">
    <source>
        <dbReference type="SAM" id="MobiDB-lite"/>
    </source>
</evidence>
<evidence type="ECO:0000313" key="7">
    <source>
        <dbReference type="EMBL" id="GGB48463.1"/>
    </source>
</evidence>
<proteinExistence type="inferred from homology"/>
<dbReference type="SUPFAM" id="SSF51445">
    <property type="entry name" value="(Trans)glycosidases"/>
    <property type="match status" value="1"/>
</dbReference>
<feature type="chain" id="PRO_5037090276" evidence="5">
    <location>
        <begin position="22"/>
        <end position="355"/>
    </location>
</feature>
<evidence type="ECO:0000259" key="6">
    <source>
        <dbReference type="Pfam" id="PF00150"/>
    </source>
</evidence>
<evidence type="ECO:0000313" key="8">
    <source>
        <dbReference type="Proteomes" id="UP000605148"/>
    </source>
</evidence>
<dbReference type="InterPro" id="IPR001547">
    <property type="entry name" value="Glyco_hydro_5"/>
</dbReference>
<dbReference type="PANTHER" id="PTHR34142">
    <property type="entry name" value="ENDO-BETA-1,4-GLUCANASE A"/>
    <property type="match status" value="1"/>
</dbReference>
<comment type="similarity">
    <text evidence="3">Belongs to the glycosyl hydrolase 5 (cellulase A) family.</text>
</comment>
<dbReference type="GO" id="GO:0009251">
    <property type="term" value="P:glucan catabolic process"/>
    <property type="evidence" value="ECO:0007669"/>
    <property type="project" value="TreeGrafter"/>
</dbReference>
<reference evidence="7" key="2">
    <citation type="submission" date="2020-09" db="EMBL/GenBank/DDBJ databases">
        <authorList>
            <person name="Sun Q."/>
            <person name="Zhou Y."/>
        </authorList>
    </citation>
    <scope>NUCLEOTIDE SEQUENCE</scope>
    <source>
        <strain evidence="7">CGMCC 1.12426</strain>
    </source>
</reference>
<feature type="signal peptide" evidence="5">
    <location>
        <begin position="1"/>
        <end position="21"/>
    </location>
</feature>
<dbReference type="Proteomes" id="UP000605148">
    <property type="component" value="Unassembled WGS sequence"/>
</dbReference>
<dbReference type="EMBL" id="BMFA01000005">
    <property type="protein sequence ID" value="GGB48463.1"/>
    <property type="molecule type" value="Genomic_DNA"/>
</dbReference>
<dbReference type="Gene3D" id="3.20.20.80">
    <property type="entry name" value="Glycosidases"/>
    <property type="match status" value="1"/>
</dbReference>
<evidence type="ECO:0000256" key="3">
    <source>
        <dbReference type="RuleBase" id="RU361153"/>
    </source>
</evidence>
<feature type="domain" description="Glycoside hydrolase family 5" evidence="6">
    <location>
        <begin position="48"/>
        <end position="306"/>
    </location>
</feature>
<gene>
    <name evidence="7" type="primary">egl</name>
    <name evidence="7" type="ORF">GCM10011316_20740</name>
</gene>
<dbReference type="Pfam" id="PF00150">
    <property type="entry name" value="Cellulase"/>
    <property type="match status" value="1"/>
</dbReference>
<comment type="caution">
    <text evidence="7">The sequence shown here is derived from an EMBL/GenBank/DDBJ whole genome shotgun (WGS) entry which is preliminary data.</text>
</comment>
<keyword evidence="5" id="KW-0732">Signal</keyword>
<dbReference type="PANTHER" id="PTHR34142:SF1">
    <property type="entry name" value="GLYCOSIDE HYDROLASE FAMILY 5 DOMAIN-CONTAINING PROTEIN"/>
    <property type="match status" value="1"/>
</dbReference>
<dbReference type="InterPro" id="IPR017853">
    <property type="entry name" value="GH"/>
</dbReference>
<evidence type="ECO:0000256" key="2">
    <source>
        <dbReference type="ARBA" id="ARBA00023295"/>
    </source>
</evidence>
<organism evidence="7 8">
    <name type="scientific">Roseibium aquae</name>
    <dbReference type="NCBI Taxonomy" id="1323746"/>
    <lineage>
        <taxon>Bacteria</taxon>
        <taxon>Pseudomonadati</taxon>
        <taxon>Pseudomonadota</taxon>
        <taxon>Alphaproteobacteria</taxon>
        <taxon>Hyphomicrobiales</taxon>
        <taxon>Stappiaceae</taxon>
        <taxon>Roseibium</taxon>
    </lineage>
</organism>
<keyword evidence="1 3" id="KW-0378">Hydrolase</keyword>
<protein>
    <submittedName>
        <fullName evidence="7">Cellulase</fullName>
    </submittedName>
</protein>
<reference evidence="7" key="1">
    <citation type="journal article" date="2014" name="Int. J. Syst. Evol. Microbiol.">
        <title>Complete genome sequence of Corynebacterium casei LMG S-19264T (=DSM 44701T), isolated from a smear-ripened cheese.</title>
        <authorList>
            <consortium name="US DOE Joint Genome Institute (JGI-PGF)"/>
            <person name="Walter F."/>
            <person name="Albersmeier A."/>
            <person name="Kalinowski J."/>
            <person name="Ruckert C."/>
        </authorList>
    </citation>
    <scope>NUCLEOTIDE SEQUENCE</scope>
    <source>
        <strain evidence="7">CGMCC 1.12426</strain>
    </source>
</reference>
<dbReference type="GO" id="GO:0004553">
    <property type="term" value="F:hydrolase activity, hydrolyzing O-glycosyl compounds"/>
    <property type="evidence" value="ECO:0007669"/>
    <property type="project" value="InterPro"/>
</dbReference>
<dbReference type="OrthoDB" id="6769681at2"/>
<name>A0A916X1Q8_9HYPH</name>
<keyword evidence="8" id="KW-1185">Reference proteome</keyword>
<dbReference type="RefSeq" id="WP_150495847.1">
    <property type="nucleotide sequence ID" value="NZ_BMFA01000005.1"/>
</dbReference>
<accession>A0A916X1Q8</accession>